<dbReference type="Proteomes" id="UP000095284">
    <property type="component" value="Unplaced"/>
</dbReference>
<feature type="compositionally biased region" description="Low complexity" evidence="1">
    <location>
        <begin position="197"/>
        <end position="248"/>
    </location>
</feature>
<dbReference type="WBParaSite" id="BXY_1525300.1">
    <property type="protein sequence ID" value="BXY_1525300.1"/>
    <property type="gene ID" value="BXY_1525300"/>
</dbReference>
<organism evidence="3 5">
    <name type="scientific">Bursaphelenchus xylophilus</name>
    <name type="common">Pinewood nematode worm</name>
    <name type="synonym">Aphelenchoides xylophilus</name>
    <dbReference type="NCBI Taxonomy" id="6326"/>
    <lineage>
        <taxon>Eukaryota</taxon>
        <taxon>Metazoa</taxon>
        <taxon>Ecdysozoa</taxon>
        <taxon>Nematoda</taxon>
        <taxon>Chromadorea</taxon>
        <taxon>Rhabditida</taxon>
        <taxon>Tylenchina</taxon>
        <taxon>Tylenchomorpha</taxon>
        <taxon>Aphelenchoidea</taxon>
        <taxon>Aphelenchoididae</taxon>
        <taxon>Bursaphelenchus</taxon>
    </lineage>
</organism>
<dbReference type="OrthoDB" id="5836300at2759"/>
<evidence type="ECO:0000313" key="3">
    <source>
        <dbReference type="Proteomes" id="UP000095284"/>
    </source>
</evidence>
<protein>
    <submittedName>
        <fullName evidence="2">(pine wood nematode) hypothetical protein</fullName>
    </submittedName>
</protein>
<dbReference type="Proteomes" id="UP000659654">
    <property type="component" value="Unassembled WGS sequence"/>
</dbReference>
<reference evidence="5" key="1">
    <citation type="submission" date="2016-11" db="UniProtKB">
        <authorList>
            <consortium name="WormBaseParasite"/>
        </authorList>
    </citation>
    <scope>IDENTIFICATION</scope>
</reference>
<dbReference type="EMBL" id="CAJFDI010000003">
    <property type="protein sequence ID" value="CAD5222317.1"/>
    <property type="molecule type" value="Genomic_DNA"/>
</dbReference>
<sequence length="446" mass="49413">MRDRFEKSQSPLTSRRFFSGVKKIPSERAAFAVADQAALDFKMILRLVILLSISSILPSTAQKSFAATKFELNPELPWEEPVEVQEANDEKPVKIEKQVKKHRADQPVQAVPTVSVATPAPVQAPAPLATVGGRPQHIATPQVPAAQPGFPAQPVTPPPVFTFPTFAPPTPFGQPAFGQPGGFQPSQPGFTPPQPPQFAQQFAQPGQQVQQGFAQPQQPAQNFAQAPQGFPQGQQVQQPAQGFPQAQQVQPVFPQQIQAAGVPQAPVAQPNFPAESQQPRQVQPNPVPDSVQLVRAQSSRERVELWFREDYPDNVCKRDARELAEKFKLKFPANLWKNGKDLVLTDLLTARLGDCIQKQDADHWSRVNGLIHKLQVSPSEEEDCRSGLVQEQISCSNVLSYTCQFIQKPYIFRLVPARIIIQEARIAEDGAEKCRKIVRKVKKELQ</sequence>
<dbReference type="eggNOG" id="ENOG502SRQF">
    <property type="taxonomic scope" value="Eukaryota"/>
</dbReference>
<dbReference type="EMBL" id="CAJFCV020000003">
    <property type="protein sequence ID" value="CAG9109780.1"/>
    <property type="molecule type" value="Genomic_DNA"/>
</dbReference>
<feature type="compositionally biased region" description="Low complexity" evidence="1">
    <location>
        <begin position="173"/>
        <end position="189"/>
    </location>
</feature>
<dbReference type="Proteomes" id="UP000582659">
    <property type="component" value="Unassembled WGS sequence"/>
</dbReference>
<evidence type="ECO:0000256" key="1">
    <source>
        <dbReference type="SAM" id="MobiDB-lite"/>
    </source>
</evidence>
<feature type="region of interest" description="Disordered" evidence="1">
    <location>
        <begin position="164"/>
        <end position="248"/>
    </location>
</feature>
<feature type="compositionally biased region" description="Low complexity" evidence="1">
    <location>
        <begin position="260"/>
        <end position="270"/>
    </location>
</feature>
<dbReference type="AlphaFoldDB" id="A0A1I7SQE3"/>
<evidence type="ECO:0000313" key="4">
    <source>
        <dbReference type="Proteomes" id="UP000659654"/>
    </source>
</evidence>
<keyword evidence="4" id="KW-1185">Reference proteome</keyword>
<gene>
    <name evidence="2" type="ORF">BXYJ_LOCUS7285</name>
</gene>
<reference evidence="2" key="2">
    <citation type="submission" date="2020-09" db="EMBL/GenBank/DDBJ databases">
        <authorList>
            <person name="Kikuchi T."/>
        </authorList>
    </citation>
    <scope>NUCLEOTIDE SEQUENCE</scope>
    <source>
        <strain evidence="2">Ka4C1</strain>
    </source>
</reference>
<accession>A0A1I7SQE3</accession>
<evidence type="ECO:0000313" key="5">
    <source>
        <dbReference type="WBParaSite" id="BXY_1525300.1"/>
    </source>
</evidence>
<feature type="region of interest" description="Disordered" evidence="1">
    <location>
        <begin position="260"/>
        <end position="288"/>
    </location>
</feature>
<proteinExistence type="predicted"/>
<evidence type="ECO:0000313" key="2">
    <source>
        <dbReference type="EMBL" id="CAD5222317.1"/>
    </source>
</evidence>
<name>A0A1I7SQE3_BURXY</name>